<dbReference type="InterPro" id="IPR017946">
    <property type="entry name" value="PLC-like_Pdiesterase_TIM-brl"/>
</dbReference>
<dbReference type="SUPFAM" id="SSF51695">
    <property type="entry name" value="PLC-like phosphodiesterases"/>
    <property type="match status" value="1"/>
</dbReference>
<dbReference type="GO" id="GO:0008889">
    <property type="term" value="F:glycerophosphodiester phosphodiesterase activity"/>
    <property type="evidence" value="ECO:0007669"/>
    <property type="project" value="UniProtKB-EC"/>
</dbReference>
<dbReference type="EC" id="3.1.4.46" evidence="2"/>
<reference evidence="2" key="1">
    <citation type="submission" date="2018-06" db="EMBL/GenBank/DDBJ databases">
        <authorList>
            <person name="Zhirakovskaya E."/>
        </authorList>
    </citation>
    <scope>NUCLEOTIDE SEQUENCE</scope>
</reference>
<organism evidence="2">
    <name type="scientific">hydrothermal vent metagenome</name>
    <dbReference type="NCBI Taxonomy" id="652676"/>
    <lineage>
        <taxon>unclassified sequences</taxon>
        <taxon>metagenomes</taxon>
        <taxon>ecological metagenomes</taxon>
    </lineage>
</organism>
<sequence>MSQSSQQSFIFPITPEPTAVSLFANHEQQATTDHQLAARYAPILQFDALEPFLPSVVGYTIFRESQPSTSFPRQIELGEDGVVVAIEYAIWWDWDIQHLYELEHVWVYLDGNGRVVQAEASWHGGYHDMAVDGVLPMTEERLTLFSESGKHAFAPSRRWLEARASVTANACTRYAGVGGVWITPLFKELIQISPLADRLVHTHLERLAFEPSLNFSKTFAISSKMLIPWATLFEWIPQRVAWWVAELERTIPPAERRVLRIAHRGASLVAPPSSVAAIAKAAELGADMVELDVQMCADSIPVISHPADIRRLGQDIFSLTELTLPEIKAIDLGGGETILTLDEAITCCQEHGVGLYLELKGNWVVEPVVKAIQEGDLYRQIMVGSFRPDWVADVKTMDADIVTSILFNSTTMDAVALAQAVGATYVHPCWERQATEPHKLLTLEWIQRVREARLGIICWHEERPFEIAALQQLGVDGICSDAPELLKV</sequence>
<dbReference type="AlphaFoldDB" id="A0A3B0UQX5"/>
<evidence type="ECO:0000259" key="1">
    <source>
        <dbReference type="PROSITE" id="PS51704"/>
    </source>
</evidence>
<dbReference type="InterPro" id="IPR030395">
    <property type="entry name" value="GP_PDE_dom"/>
</dbReference>
<name>A0A3B0UQX5_9ZZZZ</name>
<dbReference type="Pfam" id="PF03009">
    <property type="entry name" value="GDPD"/>
    <property type="match status" value="1"/>
</dbReference>
<gene>
    <name evidence="2" type="ORF">MNBD_CHLOROFLEXI01-4306</name>
</gene>
<dbReference type="PROSITE" id="PS51704">
    <property type="entry name" value="GP_PDE"/>
    <property type="match status" value="1"/>
</dbReference>
<feature type="domain" description="GP-PDE" evidence="1">
    <location>
        <begin position="258"/>
        <end position="488"/>
    </location>
</feature>
<dbReference type="EMBL" id="UOEU01000240">
    <property type="protein sequence ID" value="VAW31530.1"/>
    <property type="molecule type" value="Genomic_DNA"/>
</dbReference>
<dbReference type="PANTHER" id="PTHR46211">
    <property type="entry name" value="GLYCEROPHOSPHORYL DIESTER PHOSPHODIESTERASE"/>
    <property type="match status" value="1"/>
</dbReference>
<evidence type="ECO:0000313" key="2">
    <source>
        <dbReference type="EMBL" id="VAW31530.1"/>
    </source>
</evidence>
<accession>A0A3B0UQX5</accession>
<protein>
    <submittedName>
        <fullName evidence="2">Glycerophosphoryl diester phosphodiesterase</fullName>
        <ecNumber evidence="2">3.1.4.46</ecNumber>
    </submittedName>
</protein>
<proteinExistence type="predicted"/>
<keyword evidence="2" id="KW-0378">Hydrolase</keyword>
<dbReference type="Gene3D" id="3.20.20.190">
    <property type="entry name" value="Phosphatidylinositol (PI) phosphodiesterase"/>
    <property type="match status" value="1"/>
</dbReference>
<dbReference type="PANTHER" id="PTHR46211:SF14">
    <property type="entry name" value="GLYCEROPHOSPHODIESTER PHOSPHODIESTERASE"/>
    <property type="match status" value="1"/>
</dbReference>
<dbReference type="GO" id="GO:0006629">
    <property type="term" value="P:lipid metabolic process"/>
    <property type="evidence" value="ECO:0007669"/>
    <property type="project" value="InterPro"/>
</dbReference>